<keyword evidence="1" id="KW-0472">Membrane</keyword>
<sequence length="125" mass="13380">MLPNGSKPAAHTATRYDNDDQAVLECGRTKATTTTPKRASLWHAFWRGDVDINIAAATAETPHTLNFSFGLSLGLDVDGTRRVRDTLSTVLVGVLYVLVGALVGVLARLYLRELHEGGMAGRSSG</sequence>
<feature type="transmembrane region" description="Helical" evidence="1">
    <location>
        <begin position="90"/>
        <end position="111"/>
    </location>
</feature>
<gene>
    <name evidence="2" type="ORF">MCHLO_13757</name>
</gene>
<name>A0ABQ0M4T6_MYCCL</name>
<keyword evidence="1" id="KW-1133">Transmembrane helix</keyword>
<keyword evidence="1" id="KW-0812">Transmembrane</keyword>
<protein>
    <submittedName>
        <fullName evidence="2">Uncharacterized protein</fullName>
    </submittedName>
</protein>
<accession>A0ABQ0M4T6</accession>
<keyword evidence="3" id="KW-1185">Reference proteome</keyword>
<evidence type="ECO:0000313" key="2">
    <source>
        <dbReference type="EMBL" id="GAT57191.1"/>
    </source>
</evidence>
<evidence type="ECO:0000256" key="1">
    <source>
        <dbReference type="SAM" id="Phobius"/>
    </source>
</evidence>
<proteinExistence type="predicted"/>
<evidence type="ECO:0000313" key="3">
    <source>
        <dbReference type="Proteomes" id="UP000815677"/>
    </source>
</evidence>
<dbReference type="EMBL" id="DF849419">
    <property type="protein sequence ID" value="GAT57191.1"/>
    <property type="molecule type" value="Genomic_DNA"/>
</dbReference>
<organism evidence="2 3">
    <name type="scientific">Mycena chlorophos</name>
    <name type="common">Agaric fungus</name>
    <name type="synonym">Agaricus chlorophos</name>
    <dbReference type="NCBI Taxonomy" id="658473"/>
    <lineage>
        <taxon>Eukaryota</taxon>
        <taxon>Fungi</taxon>
        <taxon>Dikarya</taxon>
        <taxon>Basidiomycota</taxon>
        <taxon>Agaricomycotina</taxon>
        <taxon>Agaricomycetes</taxon>
        <taxon>Agaricomycetidae</taxon>
        <taxon>Agaricales</taxon>
        <taxon>Marasmiineae</taxon>
        <taxon>Mycenaceae</taxon>
        <taxon>Mycena</taxon>
    </lineage>
</organism>
<reference evidence="2" key="1">
    <citation type="submission" date="2014-09" db="EMBL/GenBank/DDBJ databases">
        <title>Genome sequence of the luminous mushroom Mycena chlorophos for searching fungal bioluminescence genes.</title>
        <authorList>
            <person name="Tanaka Y."/>
            <person name="Kasuga D."/>
            <person name="Oba Y."/>
            <person name="Hase S."/>
            <person name="Sato K."/>
            <person name="Oba Y."/>
            <person name="Sakakibara Y."/>
        </authorList>
    </citation>
    <scope>NUCLEOTIDE SEQUENCE</scope>
</reference>
<dbReference type="Proteomes" id="UP000815677">
    <property type="component" value="Unassembled WGS sequence"/>
</dbReference>